<protein>
    <submittedName>
        <fullName evidence="2">Phosphotransferase enzyme family protein</fullName>
    </submittedName>
</protein>
<proteinExistence type="predicted"/>
<keyword evidence="3" id="KW-1185">Reference proteome</keyword>
<dbReference type="Proteomes" id="UP000193834">
    <property type="component" value="Unassembled WGS sequence"/>
</dbReference>
<accession>A0A1X7M1V3</accession>
<evidence type="ECO:0000313" key="2">
    <source>
        <dbReference type="EMBL" id="SMG59513.1"/>
    </source>
</evidence>
<dbReference type="InterPro" id="IPR002575">
    <property type="entry name" value="Aminoglycoside_PTrfase"/>
</dbReference>
<feature type="domain" description="Aminoglycoside phosphotransferase" evidence="1">
    <location>
        <begin position="26"/>
        <end position="145"/>
    </location>
</feature>
<dbReference type="Pfam" id="PF01636">
    <property type="entry name" value="APH"/>
    <property type="match status" value="1"/>
</dbReference>
<dbReference type="STRING" id="1852522.SAMN06295960_4962"/>
<dbReference type="RefSeq" id="WP_085499124.1">
    <property type="nucleotide sequence ID" value="NZ_FXAZ01000013.1"/>
</dbReference>
<dbReference type="EMBL" id="FXAZ01000013">
    <property type="protein sequence ID" value="SMG59513.1"/>
    <property type="molecule type" value="Genomic_DNA"/>
</dbReference>
<dbReference type="OrthoDB" id="4030632at2"/>
<reference evidence="2 3" key="1">
    <citation type="submission" date="2017-04" db="EMBL/GenBank/DDBJ databases">
        <authorList>
            <person name="Afonso C.L."/>
            <person name="Miller P.J."/>
            <person name="Scott M.A."/>
            <person name="Spackman E."/>
            <person name="Goraichik I."/>
            <person name="Dimitrov K.M."/>
            <person name="Suarez D.L."/>
            <person name="Swayne D.E."/>
        </authorList>
    </citation>
    <scope>NUCLEOTIDE SEQUENCE [LARGE SCALE GENOMIC DNA]</scope>
    <source>
        <strain evidence="2 3">11</strain>
    </source>
</reference>
<dbReference type="InterPro" id="IPR011009">
    <property type="entry name" value="Kinase-like_dom_sf"/>
</dbReference>
<name>A0A1X7M1V3_9BACL</name>
<sequence>MESWISTQLTRLYGINRPCLEAVTGEMYRCTTGTGCYYVRVTDYKSYEEQAAEVHFLSNLRQCGVGVASVVQSIQGHYLEQVNVQELKTMVVFEGAPGIHIPRVDWTADKLYKVGKEIGKLHRASQRYADEYPDSPIQHWHENKEYQFQESIPKEETHIRTLAKDVLEQIQMIPKHA</sequence>
<evidence type="ECO:0000259" key="1">
    <source>
        <dbReference type="Pfam" id="PF01636"/>
    </source>
</evidence>
<evidence type="ECO:0000313" key="3">
    <source>
        <dbReference type="Proteomes" id="UP000193834"/>
    </source>
</evidence>
<organism evidence="2 3">
    <name type="scientific">Paenibacillus aquistagni</name>
    <dbReference type="NCBI Taxonomy" id="1852522"/>
    <lineage>
        <taxon>Bacteria</taxon>
        <taxon>Bacillati</taxon>
        <taxon>Bacillota</taxon>
        <taxon>Bacilli</taxon>
        <taxon>Bacillales</taxon>
        <taxon>Paenibacillaceae</taxon>
        <taxon>Paenibacillus</taxon>
    </lineage>
</organism>
<gene>
    <name evidence="2" type="ORF">SAMN06295960_4962</name>
</gene>
<dbReference type="AlphaFoldDB" id="A0A1X7M1V3"/>
<dbReference type="GO" id="GO:0016740">
    <property type="term" value="F:transferase activity"/>
    <property type="evidence" value="ECO:0007669"/>
    <property type="project" value="UniProtKB-KW"/>
</dbReference>
<dbReference type="SUPFAM" id="SSF56112">
    <property type="entry name" value="Protein kinase-like (PK-like)"/>
    <property type="match status" value="1"/>
</dbReference>
<keyword evidence="2" id="KW-0808">Transferase</keyword>